<evidence type="ECO:0000256" key="11">
    <source>
        <dbReference type="SAM" id="MobiDB-lite"/>
    </source>
</evidence>
<dbReference type="GO" id="GO:0004252">
    <property type="term" value="F:serine-type endopeptidase activity"/>
    <property type="evidence" value="ECO:0007669"/>
    <property type="project" value="UniProtKB-UniRule"/>
</dbReference>
<evidence type="ECO:0000256" key="5">
    <source>
        <dbReference type="ARBA" id="ARBA00022729"/>
    </source>
</evidence>
<dbReference type="CDD" id="cd02133">
    <property type="entry name" value="PA_C5a_like"/>
    <property type="match status" value="1"/>
</dbReference>
<dbReference type="EMBL" id="VTEV01000002">
    <property type="protein sequence ID" value="TYS69960.1"/>
    <property type="molecule type" value="Genomic_DNA"/>
</dbReference>
<keyword evidence="6 9" id="KW-0378">Hydrolase</keyword>
<feature type="region of interest" description="Disordered" evidence="11">
    <location>
        <begin position="59"/>
        <end position="78"/>
    </location>
</feature>
<dbReference type="InterPro" id="IPR010259">
    <property type="entry name" value="S8pro/Inhibitor_I9"/>
</dbReference>
<dbReference type="PANTHER" id="PTHR43806:SF65">
    <property type="entry name" value="SERINE PROTEASE APRX"/>
    <property type="match status" value="1"/>
</dbReference>
<dbReference type="InterPro" id="IPR036852">
    <property type="entry name" value="Peptidase_S8/S53_dom_sf"/>
</dbReference>
<evidence type="ECO:0000256" key="10">
    <source>
        <dbReference type="RuleBase" id="RU003355"/>
    </source>
</evidence>
<dbReference type="PROSITE" id="PS00137">
    <property type="entry name" value="SUBTILASE_HIS"/>
    <property type="match status" value="1"/>
</dbReference>
<dbReference type="InterPro" id="IPR050131">
    <property type="entry name" value="Peptidase_S8_subtilisin-like"/>
</dbReference>
<feature type="active site" description="Charge relay system" evidence="8 9">
    <location>
        <position position="171"/>
    </location>
</feature>
<dbReference type="SUPFAM" id="SSF52025">
    <property type="entry name" value="PA domain"/>
    <property type="match status" value="1"/>
</dbReference>
<evidence type="ECO:0000256" key="2">
    <source>
        <dbReference type="ARBA" id="ARBA00022512"/>
    </source>
</evidence>
<reference evidence="16 17" key="1">
    <citation type="submission" date="2019-08" db="EMBL/GenBank/DDBJ databases">
        <title>Bacillus genomes from the desert of Cuatro Cienegas, Coahuila.</title>
        <authorList>
            <person name="Olmedo-Alvarez G."/>
        </authorList>
    </citation>
    <scope>NUCLEOTIDE SEQUENCE [LARGE SCALE GENOMIC DNA]</scope>
    <source>
        <strain evidence="16 17">CH28_1T</strain>
    </source>
</reference>
<dbReference type="InterPro" id="IPR022398">
    <property type="entry name" value="Peptidase_S8_His-AS"/>
</dbReference>
<dbReference type="PROSITE" id="PS00136">
    <property type="entry name" value="SUBTILASE_ASP"/>
    <property type="match status" value="1"/>
</dbReference>
<keyword evidence="2" id="KW-0134">Cell wall</keyword>
<evidence type="ECO:0000259" key="13">
    <source>
        <dbReference type="Pfam" id="PF00082"/>
    </source>
</evidence>
<evidence type="ECO:0000256" key="7">
    <source>
        <dbReference type="ARBA" id="ARBA00022825"/>
    </source>
</evidence>
<evidence type="ECO:0000313" key="16">
    <source>
        <dbReference type="EMBL" id="TYS69960.1"/>
    </source>
</evidence>
<comment type="similarity">
    <text evidence="1 9 10">Belongs to the peptidase S8 family.</text>
</comment>
<dbReference type="Gene3D" id="3.40.50.200">
    <property type="entry name" value="Peptidase S8/S53 domain"/>
    <property type="match status" value="1"/>
</dbReference>
<feature type="domain" description="Peptidase S8/S53" evidence="13">
    <location>
        <begin position="162"/>
        <end position="564"/>
    </location>
</feature>
<dbReference type="PRINTS" id="PR00723">
    <property type="entry name" value="SUBTILISIN"/>
</dbReference>
<sequence length="798" mass="84588">MPLLVLVLVFSTFAANGVSANTGKENPELATLQGDFDLSSSKAVKVIVELQEESIVEAKHNGKKQSKQNLKSARDKVKKEVADRTSKSKVEREYDYVFSGFSLEIPANEIPSLLATPGVKAVYPNVEYTTTEVVTEEEFSPAMVDSAPFIGSNEAWDLGFTGEGVTVAVIDTGVDYTHPDLAPNFNEYLGWDFVDNDADPQETPKGDPRGAETTHGTHVAGTVAANGQIKGVAPEATLLAYRVLGPGGSGSTENVVAAIERAVLDGADVMNLSLGNSLNAPDWATSIALDQAMAEGVVAVTSNGNAGPNNWTVGSPGTSREAISVGATQLPYNVFTAVTTSSDGVSYASSAVQGFPTEEELLALNGQAFDLVDVGFGAPADFAGKDLTGKVALISRGAGIAFVDKATEAKKVGAVGAVLYNNVEGVMPLIPGMAVPTIMLNKADGEALKAKAADVTVSFNIAFAERVGETMAGFSSRGPVVDTWMIKPDVSAPGVNIVSTVPTFNPDAPHGYGAKQGTSMASPHVAGAVAIILQANPEWGVYEVKSALMNTAEKLIDPATDKEYAHNSQGAGSIRVVDALQAETLVNPGSYSFGVFDKKKGKQVEKQKFEIQNLSNKAKKYNMEFLFKNEVGKHVKVKTSKNLRVNPGKTQKVNVNVQVDASKLEPGYYEGHLVVSEGDTVIQVPTILFVGEPDYPRVTHFGFTPMGENNFEFYSYLPGGAEELQVWVYTATSTGGLGTYVGDALYEADLGKGYNYHDWDGTLVDGTELDAGNYRIAVYAKKGNLDRAILATDVLTIQ</sequence>
<keyword evidence="7 9" id="KW-0720">Serine protease</keyword>
<proteinExistence type="inferred from homology"/>
<dbReference type="Pfam" id="PF05922">
    <property type="entry name" value="Inhibitor_I9"/>
    <property type="match status" value="1"/>
</dbReference>
<evidence type="ECO:0000256" key="9">
    <source>
        <dbReference type="PROSITE-ProRule" id="PRU01240"/>
    </source>
</evidence>
<evidence type="ECO:0000256" key="6">
    <source>
        <dbReference type="ARBA" id="ARBA00022801"/>
    </source>
</evidence>
<evidence type="ECO:0000259" key="14">
    <source>
        <dbReference type="Pfam" id="PF02225"/>
    </source>
</evidence>
<evidence type="ECO:0000313" key="17">
    <source>
        <dbReference type="Proteomes" id="UP000322524"/>
    </source>
</evidence>
<dbReference type="Proteomes" id="UP000322524">
    <property type="component" value="Unassembled WGS sequence"/>
</dbReference>
<keyword evidence="3" id="KW-0964">Secreted</keyword>
<name>A0A5D4T2M8_9BACI</name>
<feature type="region of interest" description="Disordered" evidence="11">
    <location>
        <begin position="196"/>
        <end position="215"/>
    </location>
</feature>
<dbReference type="PANTHER" id="PTHR43806">
    <property type="entry name" value="PEPTIDASE S8"/>
    <property type="match status" value="1"/>
</dbReference>
<organism evidence="16 17">
    <name type="scientific">Sutcliffiella horikoshii</name>
    <dbReference type="NCBI Taxonomy" id="79883"/>
    <lineage>
        <taxon>Bacteria</taxon>
        <taxon>Bacillati</taxon>
        <taxon>Bacillota</taxon>
        <taxon>Bacilli</taxon>
        <taxon>Bacillales</taxon>
        <taxon>Bacillaceae</taxon>
        <taxon>Sutcliffiella</taxon>
    </lineage>
</organism>
<feature type="domain" description="Inhibitor I9" evidence="15">
    <location>
        <begin position="46"/>
        <end position="130"/>
    </location>
</feature>
<evidence type="ECO:0000256" key="3">
    <source>
        <dbReference type="ARBA" id="ARBA00022525"/>
    </source>
</evidence>
<dbReference type="SUPFAM" id="SSF52743">
    <property type="entry name" value="Subtilisin-like"/>
    <property type="match status" value="1"/>
</dbReference>
<evidence type="ECO:0000256" key="1">
    <source>
        <dbReference type="ARBA" id="ARBA00011073"/>
    </source>
</evidence>
<dbReference type="AlphaFoldDB" id="A0A5D4T2M8"/>
<dbReference type="PROSITE" id="PS00138">
    <property type="entry name" value="SUBTILASE_SER"/>
    <property type="match status" value="1"/>
</dbReference>
<evidence type="ECO:0000256" key="8">
    <source>
        <dbReference type="PIRSR" id="PIRSR615500-1"/>
    </source>
</evidence>
<keyword evidence="4 9" id="KW-0645">Protease</keyword>
<feature type="domain" description="PA" evidence="14">
    <location>
        <begin position="373"/>
        <end position="448"/>
    </location>
</feature>
<dbReference type="PROSITE" id="PS51892">
    <property type="entry name" value="SUBTILASE"/>
    <property type="match status" value="1"/>
</dbReference>
<dbReference type="Pfam" id="PF02225">
    <property type="entry name" value="PA"/>
    <property type="match status" value="1"/>
</dbReference>
<feature type="active site" description="Charge relay system" evidence="8 9">
    <location>
        <position position="519"/>
    </location>
</feature>
<dbReference type="CDD" id="cd07474">
    <property type="entry name" value="Peptidases_S8_subtilisin_Vpr-like"/>
    <property type="match status" value="1"/>
</dbReference>
<dbReference type="STRING" id="79883.GCA_001636495_01108"/>
<dbReference type="OrthoDB" id="9798386at2"/>
<dbReference type="InterPro" id="IPR000209">
    <property type="entry name" value="Peptidase_S8/S53_dom"/>
</dbReference>
<gene>
    <name evidence="16" type="ORF">FZC76_06650</name>
</gene>
<evidence type="ECO:0000256" key="12">
    <source>
        <dbReference type="SAM" id="SignalP"/>
    </source>
</evidence>
<feature type="signal peptide" evidence="12">
    <location>
        <begin position="1"/>
        <end position="20"/>
    </location>
</feature>
<dbReference type="InterPro" id="IPR046450">
    <property type="entry name" value="PA_dom_sf"/>
</dbReference>
<dbReference type="InterPro" id="IPR003137">
    <property type="entry name" value="PA_domain"/>
</dbReference>
<dbReference type="Gene3D" id="3.50.30.30">
    <property type="match status" value="1"/>
</dbReference>
<dbReference type="Pfam" id="PF00082">
    <property type="entry name" value="Peptidase_S8"/>
    <property type="match status" value="1"/>
</dbReference>
<feature type="chain" id="PRO_5022675262" evidence="12">
    <location>
        <begin position="21"/>
        <end position="798"/>
    </location>
</feature>
<evidence type="ECO:0000259" key="15">
    <source>
        <dbReference type="Pfam" id="PF05922"/>
    </source>
</evidence>
<protein>
    <submittedName>
        <fullName evidence="16">S8 family serine peptidase</fullName>
    </submittedName>
</protein>
<accession>A0A5D4T2M8</accession>
<evidence type="ECO:0000256" key="4">
    <source>
        <dbReference type="ARBA" id="ARBA00022670"/>
    </source>
</evidence>
<dbReference type="InterPro" id="IPR023828">
    <property type="entry name" value="Peptidase_S8_Ser-AS"/>
</dbReference>
<comment type="caution">
    <text evidence="16">The sequence shown here is derived from an EMBL/GenBank/DDBJ whole genome shotgun (WGS) entry which is preliminary data.</text>
</comment>
<dbReference type="InterPro" id="IPR034213">
    <property type="entry name" value="S8_Vpr-like"/>
</dbReference>
<feature type="active site" description="Charge relay system" evidence="8 9">
    <location>
        <position position="215"/>
    </location>
</feature>
<dbReference type="InterPro" id="IPR023827">
    <property type="entry name" value="Peptidase_S8_Asp-AS"/>
</dbReference>
<dbReference type="InterPro" id="IPR015500">
    <property type="entry name" value="Peptidase_S8_subtilisin-rel"/>
</dbReference>
<feature type="compositionally biased region" description="Basic and acidic residues" evidence="11">
    <location>
        <begin position="202"/>
        <end position="212"/>
    </location>
</feature>
<dbReference type="GO" id="GO:0006508">
    <property type="term" value="P:proteolysis"/>
    <property type="evidence" value="ECO:0007669"/>
    <property type="project" value="UniProtKB-KW"/>
</dbReference>
<keyword evidence="5 12" id="KW-0732">Signal</keyword>